<dbReference type="InterPro" id="IPR010768">
    <property type="entry name" value="GATase1-like"/>
</dbReference>
<keyword evidence="4" id="KW-1185">Reference proteome</keyword>
<dbReference type="Pfam" id="PF07090">
    <property type="entry name" value="GATase1_like"/>
    <property type="match status" value="1"/>
</dbReference>
<evidence type="ECO:0000313" key="4">
    <source>
        <dbReference type="Proteomes" id="UP000050326"/>
    </source>
</evidence>
<name>A0A0P8W5V5_9CLOT</name>
<proteinExistence type="predicted"/>
<sequence length="841" mass="94731">MDISMNTLILMLFLAALVYFVYEAFKMKELWSRKKLISWLGARLGILILLFLAWKGFGINLTNNETTTIFLADASLSVSEYKKEIEDYINYEIENKSKNERYAVIGFGEDTVIEVPLTYEKQVVRLSSNVKNNFTNLEKALDFSIDYFPENNNKKLVVITDKNENKGDINALRDKVKKKNVNIMVKEINNYKEMDVQLSSIEGPDNIEGYESIPLRVVLESNYEDSGYIYIYMNGSRVIASQVQAVPGENIYEYTLPLEGQNEIFIRGEIDFPGDENKFNNTFSLERRAGGIAKVLVISEKEEDERNINRLLDNLKIERVNYAPGALPDDLNFLSDFNLVILANTEYQNLPQGFADNLEKAVGNFGTGFLAVGGENSFALGGYEDTKLEGILPVSSRMQGKREQGDTGLVLLVDCSGSMDDEAGSVKKIELAKKGAAEAIKALEEEDYIGVLAFSDTLEWVVPYQKAGDKDRLTDEVEKLKSKGGTLIIPGLIDAAETLKNSEVKVRHIILLTDGQAEKDGFDKYIEEMKENNITLSTVAVGEDCDREVLDYLSGSLEGRQYYSTDFRTVPQIISKETRISQKKYLNNDAFEPKEYGNLFNTGGYELPDLKGYMGTGIKNGAEMMLASHYEDPILAVWDYGIGKAGAWTPDLSGKWSEDWIGWEGFNRYWSSIIDYLKKGDGGKNIRLRIDKEGGNVGLLAVYEGPYTEGEVSCTVTGPDNLEESINMVLSEKGEYAGSFSLNKEGRYKFTAFLKEGETVTERVEKSIYLDFSPEYELKYDEIKNMDRLIAECNGKYLNSNESVFDEAVLNKNVSYMDLSFIMLPMALLIFLVDILLRMGF</sequence>
<dbReference type="STRING" id="36849.OXPF_27990"/>
<dbReference type="CDD" id="cd00198">
    <property type="entry name" value="vWFA"/>
    <property type="match status" value="2"/>
</dbReference>
<gene>
    <name evidence="3" type="ORF">OXPF_27990</name>
</gene>
<dbReference type="Pfam" id="PF00092">
    <property type="entry name" value="VWA"/>
    <property type="match status" value="1"/>
</dbReference>
<comment type="caution">
    <text evidence="3">The sequence shown here is derived from an EMBL/GenBank/DDBJ whole genome shotgun (WGS) entry which is preliminary data.</text>
</comment>
<feature type="domain" description="VWFA" evidence="2">
    <location>
        <begin position="408"/>
        <end position="577"/>
    </location>
</feature>
<keyword evidence="1" id="KW-0812">Transmembrane</keyword>
<feature type="transmembrane region" description="Helical" evidence="1">
    <location>
        <begin position="37"/>
        <end position="57"/>
    </location>
</feature>
<evidence type="ECO:0000256" key="1">
    <source>
        <dbReference type="SAM" id="Phobius"/>
    </source>
</evidence>
<evidence type="ECO:0000259" key="2">
    <source>
        <dbReference type="PROSITE" id="PS50234"/>
    </source>
</evidence>
<dbReference type="PANTHER" id="PTHR37947">
    <property type="entry name" value="BLL2462 PROTEIN"/>
    <property type="match status" value="1"/>
</dbReference>
<keyword evidence="1" id="KW-1133">Transmembrane helix</keyword>
<dbReference type="SUPFAM" id="SSF52317">
    <property type="entry name" value="Class I glutamine amidotransferase-like"/>
    <property type="match status" value="1"/>
</dbReference>
<reference evidence="3 4" key="1">
    <citation type="submission" date="2015-09" db="EMBL/GenBank/DDBJ databases">
        <title>Genome sequence of Oxobacter pfennigii DSM 3222.</title>
        <authorList>
            <person name="Poehlein A."/>
            <person name="Bengelsdorf F.R."/>
            <person name="Schiel-Bengelsdorf B."/>
            <person name="Duerre P."/>
            <person name="Daniel R."/>
        </authorList>
    </citation>
    <scope>NUCLEOTIDE SEQUENCE [LARGE SCALE GENOMIC DNA]</scope>
    <source>
        <strain evidence="3 4">DSM 3222</strain>
    </source>
</reference>
<dbReference type="InterPro" id="IPR029062">
    <property type="entry name" value="Class_I_gatase-like"/>
</dbReference>
<dbReference type="PROSITE" id="PS50234">
    <property type="entry name" value="VWFA"/>
    <property type="match status" value="1"/>
</dbReference>
<dbReference type="EMBL" id="LKET01000039">
    <property type="protein sequence ID" value="KPU43358.1"/>
    <property type="molecule type" value="Genomic_DNA"/>
</dbReference>
<dbReference type="PATRIC" id="fig|36849.3.peg.2960"/>
<evidence type="ECO:0000313" key="3">
    <source>
        <dbReference type="EMBL" id="KPU43358.1"/>
    </source>
</evidence>
<dbReference type="PANTHER" id="PTHR37947:SF2">
    <property type="entry name" value="VON WILLEBRAND FACTOR TYPE A"/>
    <property type="match status" value="1"/>
</dbReference>
<dbReference type="SMART" id="SM00327">
    <property type="entry name" value="VWA"/>
    <property type="match status" value="2"/>
</dbReference>
<dbReference type="Pfam" id="PF13519">
    <property type="entry name" value="VWA_2"/>
    <property type="match status" value="1"/>
</dbReference>
<dbReference type="Gene3D" id="3.40.50.880">
    <property type="match status" value="1"/>
</dbReference>
<dbReference type="AlphaFoldDB" id="A0A0P8W5V5"/>
<feature type="transmembrane region" description="Helical" evidence="1">
    <location>
        <begin position="6"/>
        <end position="25"/>
    </location>
</feature>
<accession>A0A0P8W5V5</accession>
<dbReference type="SUPFAM" id="SSF53300">
    <property type="entry name" value="vWA-like"/>
    <property type="match status" value="2"/>
</dbReference>
<feature type="transmembrane region" description="Helical" evidence="1">
    <location>
        <begin position="819"/>
        <end position="837"/>
    </location>
</feature>
<dbReference type="Proteomes" id="UP000050326">
    <property type="component" value="Unassembled WGS sequence"/>
</dbReference>
<dbReference type="InterPro" id="IPR002035">
    <property type="entry name" value="VWF_A"/>
</dbReference>
<protein>
    <submittedName>
        <fullName evidence="3">von Willebrand factor type A domain protein</fullName>
    </submittedName>
</protein>
<dbReference type="Gene3D" id="3.40.50.410">
    <property type="entry name" value="von Willebrand factor, type A domain"/>
    <property type="match status" value="2"/>
</dbReference>
<dbReference type="InterPro" id="IPR036465">
    <property type="entry name" value="vWFA_dom_sf"/>
</dbReference>
<keyword evidence="1" id="KW-0472">Membrane</keyword>
<organism evidence="3 4">
    <name type="scientific">Oxobacter pfennigii</name>
    <dbReference type="NCBI Taxonomy" id="36849"/>
    <lineage>
        <taxon>Bacteria</taxon>
        <taxon>Bacillati</taxon>
        <taxon>Bacillota</taxon>
        <taxon>Clostridia</taxon>
        <taxon>Eubacteriales</taxon>
        <taxon>Clostridiaceae</taxon>
        <taxon>Oxobacter</taxon>
    </lineage>
</organism>